<comment type="similarity">
    <text evidence="2 10 11">Belongs to the peptidase C12 family.</text>
</comment>
<evidence type="ECO:0000256" key="1">
    <source>
        <dbReference type="ARBA" id="ARBA00000707"/>
    </source>
</evidence>
<dbReference type="AlphaFoldDB" id="A0A0M3QTR6"/>
<dbReference type="OMA" id="IDLHYVC"/>
<evidence type="ECO:0000256" key="5">
    <source>
        <dbReference type="ARBA" id="ARBA00022786"/>
    </source>
</evidence>
<evidence type="ECO:0000256" key="3">
    <source>
        <dbReference type="ARBA" id="ARBA00012759"/>
    </source>
</evidence>
<evidence type="ECO:0000313" key="13">
    <source>
        <dbReference type="EMBL" id="ALC39373.1"/>
    </source>
</evidence>
<keyword evidence="5 10" id="KW-0833">Ubl conjugation pathway</keyword>
<dbReference type="PRINTS" id="PR00707">
    <property type="entry name" value="UBCTHYDRLASE"/>
</dbReference>
<dbReference type="InterPro" id="IPR036959">
    <property type="entry name" value="Peptidase_C12_UCH_sf"/>
</dbReference>
<dbReference type="Proteomes" id="UP000494163">
    <property type="component" value="Chromosome 2L"/>
</dbReference>
<dbReference type="PROSITE" id="PS52048">
    <property type="entry name" value="UCH_DOMAIN"/>
    <property type="match status" value="1"/>
</dbReference>
<dbReference type="Pfam" id="PF01088">
    <property type="entry name" value="Peptidase_C12"/>
    <property type="match status" value="1"/>
</dbReference>
<keyword evidence="4 10" id="KW-0645">Protease</keyword>
<dbReference type="EC" id="3.4.19.12" evidence="3 11"/>
<dbReference type="InterPro" id="IPR038765">
    <property type="entry name" value="Papain-like_cys_pep_sf"/>
</dbReference>
<proteinExistence type="inferred from homology"/>
<dbReference type="SUPFAM" id="SSF54001">
    <property type="entry name" value="Cysteine proteinases"/>
    <property type="match status" value="1"/>
</dbReference>
<feature type="active site" description="Nucleophile" evidence="10">
    <location>
        <position position="95"/>
    </location>
</feature>
<reference evidence="13 14" key="1">
    <citation type="submission" date="2015-08" db="EMBL/GenBank/DDBJ databases">
        <title>Ancestral chromatin configuration constrains chromatin evolution on differentiating sex chromosomes in Drosophila.</title>
        <authorList>
            <person name="Zhou Q."/>
            <person name="Bachtrog D."/>
        </authorList>
    </citation>
    <scope>NUCLEOTIDE SEQUENCE [LARGE SCALE GENOMIC DNA]</scope>
    <source>
        <tissue evidence="13">Whole larvae</tissue>
    </source>
</reference>
<dbReference type="SMR" id="A0A0M3QTR6"/>
<evidence type="ECO:0000256" key="11">
    <source>
        <dbReference type="RuleBase" id="RU361215"/>
    </source>
</evidence>
<keyword evidence="7 10" id="KW-0788">Thiol protease</keyword>
<dbReference type="Gene3D" id="3.40.532.10">
    <property type="entry name" value="Peptidase C12, ubiquitin carboxyl-terminal hydrolase"/>
    <property type="match status" value="1"/>
</dbReference>
<gene>
    <name evidence="13" type="ORF">Dbus_chr2Lg1458</name>
</gene>
<evidence type="ECO:0000256" key="2">
    <source>
        <dbReference type="ARBA" id="ARBA00009326"/>
    </source>
</evidence>
<evidence type="ECO:0000256" key="8">
    <source>
        <dbReference type="ARBA" id="ARBA00055560"/>
    </source>
</evidence>
<evidence type="ECO:0000256" key="4">
    <source>
        <dbReference type="ARBA" id="ARBA00022670"/>
    </source>
</evidence>
<dbReference type="FunFam" id="3.40.532.10:FF:000006">
    <property type="entry name" value="Ubiquitin carboxyl-terminal hydrolase"/>
    <property type="match status" value="1"/>
</dbReference>
<keyword evidence="6 10" id="KW-0378">Hydrolase</keyword>
<dbReference type="EMBL" id="CP012523">
    <property type="protein sequence ID" value="ALC39373.1"/>
    <property type="molecule type" value="Genomic_DNA"/>
</dbReference>
<evidence type="ECO:0000256" key="9">
    <source>
        <dbReference type="ARBA" id="ARBA00073226"/>
    </source>
</evidence>
<feature type="domain" description="UCH catalytic" evidence="12">
    <location>
        <begin position="3"/>
        <end position="226"/>
    </location>
</feature>
<evidence type="ECO:0000259" key="12">
    <source>
        <dbReference type="PROSITE" id="PS52048"/>
    </source>
</evidence>
<dbReference type="PANTHER" id="PTHR10589:SF17">
    <property type="entry name" value="UBIQUITIN CARBOXYL-TERMINAL HYDROLASE"/>
    <property type="match status" value="1"/>
</dbReference>
<feature type="active site" description="Proton donor" evidence="10">
    <location>
        <position position="166"/>
    </location>
</feature>
<keyword evidence="14" id="KW-1185">Reference proteome</keyword>
<dbReference type="GO" id="GO:0004843">
    <property type="term" value="F:cysteine-type deubiquitinase activity"/>
    <property type="evidence" value="ECO:0007669"/>
    <property type="project" value="UniProtKB-UniRule"/>
</dbReference>
<dbReference type="PANTHER" id="PTHR10589">
    <property type="entry name" value="UBIQUITIN CARBOXYL-TERMINAL HYDROLASE"/>
    <property type="match status" value="1"/>
</dbReference>
<organism evidence="13 14">
    <name type="scientific">Drosophila busckii</name>
    <name type="common">Fruit fly</name>
    <dbReference type="NCBI Taxonomy" id="30019"/>
    <lineage>
        <taxon>Eukaryota</taxon>
        <taxon>Metazoa</taxon>
        <taxon>Ecdysozoa</taxon>
        <taxon>Arthropoda</taxon>
        <taxon>Hexapoda</taxon>
        <taxon>Insecta</taxon>
        <taxon>Pterygota</taxon>
        <taxon>Neoptera</taxon>
        <taxon>Endopterygota</taxon>
        <taxon>Diptera</taxon>
        <taxon>Brachycera</taxon>
        <taxon>Muscomorpha</taxon>
        <taxon>Ephydroidea</taxon>
        <taxon>Drosophilidae</taxon>
        <taxon>Drosophila</taxon>
    </lineage>
</organism>
<feature type="site" description="Important for enzyme activity" evidence="10">
    <location>
        <position position="181"/>
    </location>
</feature>
<dbReference type="InterPro" id="IPR057254">
    <property type="entry name" value="UCH_AS"/>
</dbReference>
<dbReference type="STRING" id="30019.A0A0M3QTR6"/>
<name>A0A0M3QTR6_DROBS</name>
<evidence type="ECO:0000313" key="14">
    <source>
        <dbReference type="Proteomes" id="UP000494163"/>
    </source>
</evidence>
<protein>
    <recommendedName>
        <fullName evidence="9 11">Ubiquitin carboxyl-terminal hydrolase</fullName>
        <ecNumber evidence="3 11">3.4.19.12</ecNumber>
    </recommendedName>
</protein>
<accession>A0A0M3QTR6</accession>
<dbReference type="GO" id="GO:0016579">
    <property type="term" value="P:protein deubiquitination"/>
    <property type="evidence" value="ECO:0007669"/>
    <property type="project" value="TreeGrafter"/>
</dbReference>
<sequence length="229" mass="25805">MSTWTPLESNPEVLTKYIHKLGVSPAWAVTDVIGLDDELLACLPNPVKAIIFLFPISDAYEKHRAEEHERIKTGAEPQKHPEDLFYMRQFTHNACGTVALIHSVANNKDIEIVGGVLKTFLEKGAKMSPEERGEALEKDKEFTEDHQTLAQEGQTNAADFETVIHHFITFVNKENTLYELDGRKSYPISHGKTSDETFVRDAAKVCKEFMARDPDEVRFTVLAMTAAQD</sequence>
<dbReference type="GO" id="GO:0005737">
    <property type="term" value="C:cytoplasm"/>
    <property type="evidence" value="ECO:0007669"/>
    <property type="project" value="TreeGrafter"/>
</dbReference>
<dbReference type="PROSITE" id="PS00140">
    <property type="entry name" value="UCH_1"/>
    <property type="match status" value="1"/>
</dbReference>
<dbReference type="CDD" id="cd09616">
    <property type="entry name" value="Peptidase_C12_UCH_L1_L3"/>
    <property type="match status" value="1"/>
</dbReference>
<comment type="catalytic activity">
    <reaction evidence="1 10 11">
        <text>Thiol-dependent hydrolysis of ester, thioester, amide, peptide and isopeptide bonds formed by the C-terminal Gly of ubiquitin (a 76-residue protein attached to proteins as an intracellular targeting signal).</text>
        <dbReference type="EC" id="3.4.19.12"/>
    </reaction>
</comment>
<evidence type="ECO:0000256" key="6">
    <source>
        <dbReference type="ARBA" id="ARBA00022801"/>
    </source>
</evidence>
<feature type="site" description="Transition state stabilizer" evidence="10">
    <location>
        <position position="89"/>
    </location>
</feature>
<dbReference type="GO" id="GO:0006511">
    <property type="term" value="P:ubiquitin-dependent protein catabolic process"/>
    <property type="evidence" value="ECO:0007669"/>
    <property type="project" value="UniProtKB-UniRule"/>
</dbReference>
<dbReference type="InterPro" id="IPR001578">
    <property type="entry name" value="Peptidase_C12_UCH"/>
</dbReference>
<evidence type="ECO:0000256" key="10">
    <source>
        <dbReference type="PROSITE-ProRule" id="PRU01393"/>
    </source>
</evidence>
<comment type="function">
    <text evidence="8">Ubiquitin-protein hydrolase is involved both in the processing of ubiquitin precursors and of ubiquitinated proteins. This enzyme is a thiol protease that recognizes and hydrolyzes a peptide bond at the C-terminal glycine of ubiquitin.</text>
</comment>
<evidence type="ECO:0000256" key="7">
    <source>
        <dbReference type="ARBA" id="ARBA00022807"/>
    </source>
</evidence>